<reference evidence="2 3" key="1">
    <citation type="journal article" date="2011" name="Science">
        <title>The ecoresponsive genome of Daphnia pulex.</title>
        <authorList>
            <person name="Colbourne J.K."/>
            <person name="Pfrender M.E."/>
            <person name="Gilbert D."/>
            <person name="Thomas W.K."/>
            <person name="Tucker A."/>
            <person name="Oakley T.H."/>
            <person name="Tokishita S."/>
            <person name="Aerts A."/>
            <person name="Arnold G.J."/>
            <person name="Basu M.K."/>
            <person name="Bauer D.J."/>
            <person name="Caceres C.E."/>
            <person name="Carmel L."/>
            <person name="Casola C."/>
            <person name="Choi J.H."/>
            <person name="Detter J.C."/>
            <person name="Dong Q."/>
            <person name="Dusheyko S."/>
            <person name="Eads B.D."/>
            <person name="Frohlich T."/>
            <person name="Geiler-Samerotte K.A."/>
            <person name="Gerlach D."/>
            <person name="Hatcher P."/>
            <person name="Jogdeo S."/>
            <person name="Krijgsveld J."/>
            <person name="Kriventseva E.V."/>
            <person name="Kultz D."/>
            <person name="Laforsch C."/>
            <person name="Lindquist E."/>
            <person name="Lopez J."/>
            <person name="Manak J.R."/>
            <person name="Muller J."/>
            <person name="Pangilinan J."/>
            <person name="Patwardhan R.P."/>
            <person name="Pitluck S."/>
            <person name="Pritham E.J."/>
            <person name="Rechtsteiner A."/>
            <person name="Rho M."/>
            <person name="Rogozin I.B."/>
            <person name="Sakarya O."/>
            <person name="Salamov A."/>
            <person name="Schaack S."/>
            <person name="Shapiro H."/>
            <person name="Shiga Y."/>
            <person name="Skalitzky C."/>
            <person name="Smith Z."/>
            <person name="Souvorov A."/>
            <person name="Sung W."/>
            <person name="Tang Z."/>
            <person name="Tsuchiya D."/>
            <person name="Tu H."/>
            <person name="Vos H."/>
            <person name="Wang M."/>
            <person name="Wolf Y.I."/>
            <person name="Yamagata H."/>
            <person name="Yamada T."/>
            <person name="Ye Y."/>
            <person name="Shaw J.R."/>
            <person name="Andrews J."/>
            <person name="Crease T.J."/>
            <person name="Tang H."/>
            <person name="Lucas S.M."/>
            <person name="Robertson H.M."/>
            <person name="Bork P."/>
            <person name="Koonin E.V."/>
            <person name="Zdobnov E.M."/>
            <person name="Grigoriev I.V."/>
            <person name="Lynch M."/>
            <person name="Boore J.L."/>
        </authorList>
    </citation>
    <scope>NUCLEOTIDE SEQUENCE [LARGE SCALE GENOMIC DNA]</scope>
</reference>
<evidence type="ECO:0000313" key="3">
    <source>
        <dbReference type="Proteomes" id="UP000000305"/>
    </source>
</evidence>
<keyword evidence="3" id="KW-1185">Reference proteome</keyword>
<sequence>MDRIQGEECIAAASERSAGDPIAAKERRSPHCLETLPSENVFFLGCYGYYS</sequence>
<gene>
    <name evidence="2" type="ORF">DAPPUDRAFT_257295</name>
</gene>
<dbReference type="KEGG" id="dpx:DAPPUDRAFT_257295"/>
<protein>
    <submittedName>
        <fullName evidence="2">Uncharacterized protein</fullName>
    </submittedName>
</protein>
<accession>E9HDA3</accession>
<evidence type="ECO:0000256" key="1">
    <source>
        <dbReference type="SAM" id="MobiDB-lite"/>
    </source>
</evidence>
<dbReference type="EMBL" id="GL732623">
    <property type="protein sequence ID" value="EFX70282.1"/>
    <property type="molecule type" value="Genomic_DNA"/>
</dbReference>
<name>E9HDA3_DAPPU</name>
<evidence type="ECO:0000313" key="2">
    <source>
        <dbReference type="EMBL" id="EFX70282.1"/>
    </source>
</evidence>
<dbReference type="HOGENOM" id="CLU_3108472_0_0_1"/>
<dbReference type="InParanoid" id="E9HDA3"/>
<proteinExistence type="predicted"/>
<dbReference type="AlphaFoldDB" id="E9HDA3"/>
<feature type="region of interest" description="Disordered" evidence="1">
    <location>
        <begin position="1"/>
        <end position="22"/>
    </location>
</feature>
<organism evidence="2 3">
    <name type="scientific">Daphnia pulex</name>
    <name type="common">Water flea</name>
    <dbReference type="NCBI Taxonomy" id="6669"/>
    <lineage>
        <taxon>Eukaryota</taxon>
        <taxon>Metazoa</taxon>
        <taxon>Ecdysozoa</taxon>
        <taxon>Arthropoda</taxon>
        <taxon>Crustacea</taxon>
        <taxon>Branchiopoda</taxon>
        <taxon>Diplostraca</taxon>
        <taxon>Cladocera</taxon>
        <taxon>Anomopoda</taxon>
        <taxon>Daphniidae</taxon>
        <taxon>Daphnia</taxon>
    </lineage>
</organism>
<dbReference type="Proteomes" id="UP000000305">
    <property type="component" value="Unassembled WGS sequence"/>
</dbReference>